<reference evidence="4 5" key="1">
    <citation type="submission" date="2023-04" db="EMBL/GenBank/DDBJ databases">
        <title>Genome of Basidiobolus ranarum AG-B5.</title>
        <authorList>
            <person name="Stajich J.E."/>
            <person name="Carter-House D."/>
            <person name="Gryganskyi A."/>
        </authorList>
    </citation>
    <scope>NUCLEOTIDE SEQUENCE [LARGE SCALE GENOMIC DNA]</scope>
    <source>
        <strain evidence="4 5">AG-B5</strain>
    </source>
</reference>
<gene>
    <name evidence="4" type="ORF">K7432_002289</name>
</gene>
<evidence type="ECO:0000256" key="2">
    <source>
        <dbReference type="RuleBase" id="RU368010"/>
    </source>
</evidence>
<name>A0ABR2W8I5_9FUNG</name>
<dbReference type="PANTHER" id="PTHR15954">
    <property type="entry name" value="VACUOLAR PROTEIN SORTING-ASSOCIATED PROTEIN 51 HOMOLOG"/>
    <property type="match status" value="1"/>
</dbReference>
<dbReference type="EMBL" id="JASJQH010006935">
    <property type="protein sequence ID" value="KAK9722989.1"/>
    <property type="molecule type" value="Genomic_DNA"/>
</dbReference>
<comment type="similarity">
    <text evidence="1 2">Belongs to the VPS51 family.</text>
</comment>
<dbReference type="Proteomes" id="UP001479436">
    <property type="component" value="Unassembled WGS sequence"/>
</dbReference>
<keyword evidence="2" id="KW-0653">Protein transport</keyword>
<evidence type="ECO:0000313" key="4">
    <source>
        <dbReference type="EMBL" id="KAK9722989.1"/>
    </source>
</evidence>
<comment type="function">
    <text evidence="2">Acts as component of the GARP complex that is involved in retrograde transport from early and late endosomes to the trans-Golgi network (TGN).</text>
</comment>
<evidence type="ECO:0000313" key="5">
    <source>
        <dbReference type="Proteomes" id="UP001479436"/>
    </source>
</evidence>
<accession>A0ABR2W8I5</accession>
<sequence>MEETLDTSETFQKMVKKDTLLELIKKDNQLVADIRQLDGDMKTLVYENYNSFITATETLGKMKNNTNNMDAEMTQLRERMSRITTRSSELNGSLREKRQQIKQLSGVHNLLKKLQFIFELPKRLNECVGQGLYPQAILYHARTIDLLSHYKHLSVFSGIEEECRGIMDKVEHVVRDRLEDENATLEDVTECIGMLIGLGRDSTELLWRKYLTFGSAKLRRIKETTVAKLPEIGGEQKVDSVELDRSQMYLDKLTFVNDTLLKKTSLFMERFHEYFLGKKVSEEEGDHTPTNQATTHFKINLNAKDRSQAKEDLIATTNSIVGEYFEIVEQLLVLPHDLKDIDPHIYADVLSKFEHDIIKSETLCNNGNVDARAKSIIQVWIKKLVLGIFANVERDLFEKFSAASVGSTPEDFTNLQDLVSENREWLSEKLLNECLPIFTAILSSEAAFVKRPGGSEQFIDVVGEGLRDFWEFSFQGLVHSHHPSQVQMALARFCSDCGSYTISHVFETYLQRIYSKESDTSNWNYSQSNYLEDASLLLSDYRGVVNLCIDFSQIFLKGYVESVASELSEKVNNSIEENDWLNHPINPTSVTAAWESIITQLNDIENTVVTLYPDVSDEASYTDSRISSESSRRAPSVASSHRPPSVTSMRRSISNQASPSISSVSSSKIGLGSSDPFPENPQLFNYIDKLFMERIDIFGKVEPTRVGILTGIMKIVLKAATETIRLCTLGRGGYQQIQLDAEFIKTKISRILPNSSAIKTLIEEFTTSAYVRCVDPTSTDRTVRFNVLPSIEDSTTSQ</sequence>
<protein>
    <recommendedName>
        <fullName evidence="2">Vacuolar protein sorting-associated protein 51 homolog</fullName>
    </recommendedName>
</protein>
<comment type="subunit">
    <text evidence="2">Component of the Golgi-associated retrograde protein (GARP) complex.</text>
</comment>
<dbReference type="InterPro" id="IPR014812">
    <property type="entry name" value="Vps51"/>
</dbReference>
<organism evidence="4 5">
    <name type="scientific">Basidiobolus ranarum</name>
    <dbReference type="NCBI Taxonomy" id="34480"/>
    <lineage>
        <taxon>Eukaryota</taxon>
        <taxon>Fungi</taxon>
        <taxon>Fungi incertae sedis</taxon>
        <taxon>Zoopagomycota</taxon>
        <taxon>Entomophthoromycotina</taxon>
        <taxon>Basidiobolomycetes</taxon>
        <taxon>Basidiobolales</taxon>
        <taxon>Basidiobolaceae</taxon>
        <taxon>Basidiobolus</taxon>
    </lineage>
</organism>
<comment type="caution">
    <text evidence="4">The sequence shown here is derived from an EMBL/GenBank/DDBJ whole genome shotgun (WGS) entry which is preliminary data.</text>
</comment>
<evidence type="ECO:0000256" key="1">
    <source>
        <dbReference type="ARBA" id="ARBA00006080"/>
    </source>
</evidence>
<keyword evidence="2" id="KW-0333">Golgi apparatus</keyword>
<keyword evidence="2" id="KW-0445">Lipid transport</keyword>
<proteinExistence type="inferred from homology"/>
<dbReference type="PANTHER" id="PTHR15954:SF4">
    <property type="entry name" value="VACUOLAR PROTEIN SORTING-ASSOCIATED PROTEIN 51 HOMOLOG"/>
    <property type="match status" value="1"/>
</dbReference>
<evidence type="ECO:0000256" key="3">
    <source>
        <dbReference type="SAM" id="MobiDB-lite"/>
    </source>
</evidence>
<keyword evidence="5" id="KW-1185">Reference proteome</keyword>
<feature type="compositionally biased region" description="Low complexity" evidence="3">
    <location>
        <begin position="652"/>
        <end position="674"/>
    </location>
</feature>
<comment type="subcellular location">
    <subcellularLocation>
        <location evidence="2">Golgi apparatus</location>
        <location evidence="2">trans-Golgi network</location>
    </subcellularLocation>
</comment>
<dbReference type="Pfam" id="PF08700">
    <property type="entry name" value="VPS51_Exo84_N"/>
    <property type="match status" value="1"/>
</dbReference>
<feature type="region of interest" description="Disordered" evidence="3">
    <location>
        <begin position="622"/>
        <end position="674"/>
    </location>
</feature>
<keyword evidence="2" id="KW-0813">Transport</keyword>